<dbReference type="AlphaFoldDB" id="A0A6G1KSS2"/>
<evidence type="ECO:0000313" key="1">
    <source>
        <dbReference type="EMBL" id="KAF2763681.1"/>
    </source>
</evidence>
<gene>
    <name evidence="1" type="ORF">EJ03DRAFT_58666</name>
</gene>
<accession>A0A6G1KSS2</accession>
<proteinExistence type="predicted"/>
<dbReference type="Proteomes" id="UP000799436">
    <property type="component" value="Unassembled WGS sequence"/>
</dbReference>
<sequence>MSQIAQVPSHHVCPLRVSLAVDLAAWPTHSASRRCPPKASNAAERREKCFNLRASSTAAIAKRSGTGSQTSLNITASIDLATTNNTMMEDVGREPSTLHASRLRHLTCRKRRQLRPKGFASYGR</sequence>
<reference evidence="1" key="1">
    <citation type="journal article" date="2020" name="Stud. Mycol.">
        <title>101 Dothideomycetes genomes: a test case for predicting lifestyles and emergence of pathogens.</title>
        <authorList>
            <person name="Haridas S."/>
            <person name="Albert R."/>
            <person name="Binder M."/>
            <person name="Bloem J."/>
            <person name="Labutti K."/>
            <person name="Salamov A."/>
            <person name="Andreopoulos B."/>
            <person name="Baker S."/>
            <person name="Barry K."/>
            <person name="Bills G."/>
            <person name="Bluhm B."/>
            <person name="Cannon C."/>
            <person name="Castanera R."/>
            <person name="Culley D."/>
            <person name="Daum C."/>
            <person name="Ezra D."/>
            <person name="Gonzalez J."/>
            <person name="Henrissat B."/>
            <person name="Kuo A."/>
            <person name="Liang C."/>
            <person name="Lipzen A."/>
            <person name="Lutzoni F."/>
            <person name="Magnuson J."/>
            <person name="Mondo S."/>
            <person name="Nolan M."/>
            <person name="Ohm R."/>
            <person name="Pangilinan J."/>
            <person name="Park H.-J."/>
            <person name="Ramirez L."/>
            <person name="Alfaro M."/>
            <person name="Sun H."/>
            <person name="Tritt A."/>
            <person name="Yoshinaga Y."/>
            <person name="Zwiers L.-H."/>
            <person name="Turgeon B."/>
            <person name="Goodwin S."/>
            <person name="Spatafora J."/>
            <person name="Crous P."/>
            <person name="Grigoriev I."/>
        </authorList>
    </citation>
    <scope>NUCLEOTIDE SEQUENCE</scope>
    <source>
        <strain evidence="1">CBS 116005</strain>
    </source>
</reference>
<organism evidence="1 2">
    <name type="scientific">Teratosphaeria nubilosa</name>
    <dbReference type="NCBI Taxonomy" id="161662"/>
    <lineage>
        <taxon>Eukaryota</taxon>
        <taxon>Fungi</taxon>
        <taxon>Dikarya</taxon>
        <taxon>Ascomycota</taxon>
        <taxon>Pezizomycotina</taxon>
        <taxon>Dothideomycetes</taxon>
        <taxon>Dothideomycetidae</taxon>
        <taxon>Mycosphaerellales</taxon>
        <taxon>Teratosphaeriaceae</taxon>
        <taxon>Teratosphaeria</taxon>
    </lineage>
</organism>
<name>A0A6G1KSS2_9PEZI</name>
<evidence type="ECO:0000313" key="2">
    <source>
        <dbReference type="Proteomes" id="UP000799436"/>
    </source>
</evidence>
<dbReference type="EMBL" id="ML995974">
    <property type="protein sequence ID" value="KAF2763681.1"/>
    <property type="molecule type" value="Genomic_DNA"/>
</dbReference>
<protein>
    <submittedName>
        <fullName evidence="1">Uncharacterized protein</fullName>
    </submittedName>
</protein>
<keyword evidence="2" id="KW-1185">Reference proteome</keyword>